<dbReference type="AlphaFoldDB" id="A0A3T1DB65"/>
<name>A0A3T1DB65_9BACL</name>
<proteinExistence type="predicted"/>
<dbReference type="EMBL" id="AP019400">
    <property type="protein sequence ID" value="BBI35371.1"/>
    <property type="molecule type" value="Genomic_DNA"/>
</dbReference>
<dbReference type="KEGG" id="cohn:KCTCHS21_47700"/>
<reference evidence="2 3" key="1">
    <citation type="submission" date="2019-01" db="EMBL/GenBank/DDBJ databases">
        <title>Complete genome sequence of Cohnella hallensis HS21 isolated from Korean fir (Abies koreana) rhizospheric soil.</title>
        <authorList>
            <person name="Jiang L."/>
            <person name="Kang S.W."/>
            <person name="Kim S."/>
            <person name="Jung J."/>
            <person name="Kim C.Y."/>
            <person name="Kim D.H."/>
            <person name="Kim S.W."/>
            <person name="Lee J."/>
        </authorList>
    </citation>
    <scope>NUCLEOTIDE SEQUENCE [LARGE SCALE GENOMIC DNA]</scope>
    <source>
        <strain evidence="2 3">HS21</strain>
    </source>
</reference>
<feature type="transmembrane region" description="Helical" evidence="1">
    <location>
        <begin position="30"/>
        <end position="51"/>
    </location>
</feature>
<keyword evidence="1" id="KW-1133">Transmembrane helix</keyword>
<organism evidence="2 3">
    <name type="scientific">Cohnella abietis</name>
    <dbReference type="NCBI Taxonomy" id="2507935"/>
    <lineage>
        <taxon>Bacteria</taxon>
        <taxon>Bacillati</taxon>
        <taxon>Bacillota</taxon>
        <taxon>Bacilli</taxon>
        <taxon>Bacillales</taxon>
        <taxon>Paenibacillaceae</taxon>
        <taxon>Cohnella</taxon>
    </lineage>
</organism>
<evidence type="ECO:0000256" key="1">
    <source>
        <dbReference type="SAM" id="Phobius"/>
    </source>
</evidence>
<protein>
    <submittedName>
        <fullName evidence="2">Uncharacterized protein</fullName>
    </submittedName>
</protein>
<gene>
    <name evidence="2" type="ORF">KCTCHS21_47700</name>
</gene>
<evidence type="ECO:0000313" key="3">
    <source>
        <dbReference type="Proteomes" id="UP000289856"/>
    </source>
</evidence>
<keyword evidence="1" id="KW-0812">Transmembrane</keyword>
<evidence type="ECO:0000313" key="2">
    <source>
        <dbReference type="EMBL" id="BBI35371.1"/>
    </source>
</evidence>
<dbReference type="RefSeq" id="WP_130613973.1">
    <property type="nucleotide sequence ID" value="NZ_AP019400.1"/>
</dbReference>
<dbReference type="Proteomes" id="UP000289856">
    <property type="component" value="Chromosome"/>
</dbReference>
<sequence length="146" mass="16738">MRELNVENKQATLTDTYRETSPRKKRGGSFFFYAIVWLILISCGVFGAKLYSDHIQQQVSSDLEKQTASQLSAMQRDYDVRLTKLEDGYKEQLSQMDGKIQALNELLTFTKDNADSKTDNSNKLYSQLAEVKKQLSELKKSLDVLK</sequence>
<keyword evidence="1" id="KW-0472">Membrane</keyword>
<keyword evidence="3" id="KW-1185">Reference proteome</keyword>
<dbReference type="OrthoDB" id="2660861at2"/>
<accession>A0A3T1DB65</accession>